<gene>
    <name evidence="2" type="ORF">C2845_PM06G33250</name>
</gene>
<accession>A0A3L6RBZ6</accession>
<reference evidence="3" key="1">
    <citation type="journal article" date="2019" name="Nat. Commun.">
        <title>The genome of broomcorn millet.</title>
        <authorList>
            <person name="Zou C."/>
            <person name="Miki D."/>
            <person name="Li D."/>
            <person name="Tang Q."/>
            <person name="Xiao L."/>
            <person name="Rajput S."/>
            <person name="Deng P."/>
            <person name="Jia W."/>
            <person name="Huang R."/>
            <person name="Zhang M."/>
            <person name="Sun Y."/>
            <person name="Hu J."/>
            <person name="Fu X."/>
            <person name="Schnable P.S."/>
            <person name="Li F."/>
            <person name="Zhang H."/>
            <person name="Feng B."/>
            <person name="Zhu X."/>
            <person name="Liu R."/>
            <person name="Schnable J.C."/>
            <person name="Zhu J.-K."/>
            <person name="Zhang H."/>
        </authorList>
    </citation>
    <scope>NUCLEOTIDE SEQUENCE [LARGE SCALE GENOMIC DNA]</scope>
</reference>
<dbReference type="SUPFAM" id="SSF52047">
    <property type="entry name" value="RNI-like"/>
    <property type="match status" value="1"/>
</dbReference>
<feature type="region of interest" description="Disordered" evidence="1">
    <location>
        <begin position="55"/>
        <end position="81"/>
    </location>
</feature>
<proteinExistence type="predicted"/>
<dbReference type="Gene3D" id="3.80.10.10">
    <property type="entry name" value="Ribonuclease Inhibitor"/>
    <property type="match status" value="1"/>
</dbReference>
<dbReference type="STRING" id="4540.A0A3L6RBZ6"/>
<name>A0A3L6RBZ6_PANMI</name>
<dbReference type="PANTHER" id="PTHR47186:SF3">
    <property type="entry name" value="OS09G0267800 PROTEIN"/>
    <property type="match status" value="1"/>
</dbReference>
<comment type="caution">
    <text evidence="2">The sequence shown here is derived from an EMBL/GenBank/DDBJ whole genome shotgun (WGS) entry which is preliminary data.</text>
</comment>
<organism evidence="2 3">
    <name type="scientific">Panicum miliaceum</name>
    <name type="common">Proso millet</name>
    <name type="synonym">Broomcorn millet</name>
    <dbReference type="NCBI Taxonomy" id="4540"/>
    <lineage>
        <taxon>Eukaryota</taxon>
        <taxon>Viridiplantae</taxon>
        <taxon>Streptophyta</taxon>
        <taxon>Embryophyta</taxon>
        <taxon>Tracheophyta</taxon>
        <taxon>Spermatophyta</taxon>
        <taxon>Magnoliopsida</taxon>
        <taxon>Liliopsida</taxon>
        <taxon>Poales</taxon>
        <taxon>Poaceae</taxon>
        <taxon>PACMAD clade</taxon>
        <taxon>Panicoideae</taxon>
        <taxon>Panicodae</taxon>
        <taxon>Paniceae</taxon>
        <taxon>Panicinae</taxon>
        <taxon>Panicum</taxon>
        <taxon>Panicum sect. Panicum</taxon>
    </lineage>
</organism>
<evidence type="ECO:0000313" key="3">
    <source>
        <dbReference type="Proteomes" id="UP000275267"/>
    </source>
</evidence>
<keyword evidence="3" id="KW-1185">Reference proteome</keyword>
<protein>
    <submittedName>
        <fullName evidence="2">Disease resistance protein RGA3 isoform X1</fullName>
    </submittedName>
</protein>
<dbReference type="InterPro" id="IPR032675">
    <property type="entry name" value="LRR_dom_sf"/>
</dbReference>
<sequence length="81" mass="9135">MSFGRLCALSFLSLSKCSELKELPESIRKLQSLRHLDMSGCCALQRYRLEAHLQSDSDAEVQNEAEQDLSASERDLQSESD</sequence>
<dbReference type="PANTHER" id="PTHR47186">
    <property type="entry name" value="LEUCINE-RICH REPEAT-CONTAINING PROTEIN 57"/>
    <property type="match status" value="1"/>
</dbReference>
<feature type="compositionally biased region" description="Basic and acidic residues" evidence="1">
    <location>
        <begin position="71"/>
        <end position="81"/>
    </location>
</feature>
<evidence type="ECO:0000256" key="1">
    <source>
        <dbReference type="SAM" id="MobiDB-lite"/>
    </source>
</evidence>
<dbReference type="Proteomes" id="UP000275267">
    <property type="component" value="Unassembled WGS sequence"/>
</dbReference>
<dbReference type="AlphaFoldDB" id="A0A3L6RBZ6"/>
<evidence type="ECO:0000313" key="2">
    <source>
        <dbReference type="EMBL" id="RLM99915.1"/>
    </source>
</evidence>
<dbReference type="EMBL" id="PQIB02000009">
    <property type="protein sequence ID" value="RLM99915.1"/>
    <property type="molecule type" value="Genomic_DNA"/>
</dbReference>
<feature type="compositionally biased region" description="Acidic residues" evidence="1">
    <location>
        <begin position="57"/>
        <end position="67"/>
    </location>
</feature>